<reference evidence="13" key="1">
    <citation type="journal article" date="2021" name="PeerJ">
        <title>Extensive microbial diversity within the chicken gut microbiome revealed by metagenomics and culture.</title>
        <authorList>
            <person name="Gilroy R."/>
            <person name="Ravi A."/>
            <person name="Getino M."/>
            <person name="Pursley I."/>
            <person name="Horton D.L."/>
            <person name="Alikhan N.F."/>
            <person name="Baker D."/>
            <person name="Gharbi K."/>
            <person name="Hall N."/>
            <person name="Watson M."/>
            <person name="Adriaenssens E.M."/>
            <person name="Foster-Nyarko E."/>
            <person name="Jarju S."/>
            <person name="Secka A."/>
            <person name="Antonio M."/>
            <person name="Oren A."/>
            <person name="Chaudhuri R.R."/>
            <person name="La Ragione R."/>
            <person name="Hildebrand F."/>
            <person name="Pallen M.J."/>
        </authorList>
    </citation>
    <scope>NUCLEOTIDE SEQUENCE</scope>
    <source>
        <strain evidence="13">5032</strain>
    </source>
</reference>
<dbReference type="SUPFAM" id="SSF52402">
    <property type="entry name" value="Adenine nucleotide alpha hydrolases-like"/>
    <property type="match status" value="2"/>
</dbReference>
<dbReference type="GO" id="GO:0005524">
    <property type="term" value="F:ATP binding"/>
    <property type="evidence" value="ECO:0007669"/>
    <property type="project" value="UniProtKB-KW"/>
</dbReference>
<dbReference type="CDD" id="cd01998">
    <property type="entry name" value="MnmA_TRMU-like"/>
    <property type="match status" value="1"/>
</dbReference>
<dbReference type="AlphaFoldDB" id="A0A9D2HKJ9"/>
<evidence type="ECO:0000313" key="13">
    <source>
        <dbReference type="EMBL" id="HJA78651.1"/>
    </source>
</evidence>
<sequence>MARIAVAVSGGVDSLCALCRLRAEGHDLVALHGLFLPDNAATAGASLPPGGRSLSPAPHAPDAPRLWRVPPEARPEAPRPGPEIPLLAPSSDDALHALSPALPGLRDACRRLGIPLYLLDARERFAAQVIGPFIRAYAQGHTPNPCALCNAAIKFGALHEAAARLRADALATGHYARLAPHPLSGQLLLAPATDSRKDQGYFLGLVPPAALQRAVFPLAGLTKPQCAAAVAAAGLNVPLPGESQEICFIPPTDDAYRDFLLRHWAAENIPPPPSGPVILQTPDGETPLATHDGLWRYTEGQRRGLGIAHSEPLYVLAKDTRRNALIVGPRAALSMRGCRTAPANLFLSAALPRPDSNSEGLPPLPLRVRLRYRQQPVPATVRRLPDNSLHITLAPDAAPHFPSAPGQLAAVYDAHGFLLAAAVIREIF</sequence>
<keyword evidence="6" id="KW-0067">ATP-binding</keyword>
<dbReference type="Gene3D" id="3.40.50.620">
    <property type="entry name" value="HUPs"/>
    <property type="match status" value="1"/>
</dbReference>
<evidence type="ECO:0000256" key="9">
    <source>
        <dbReference type="ARBA" id="ARBA00051542"/>
    </source>
</evidence>
<dbReference type="GO" id="GO:0000049">
    <property type="term" value="F:tRNA binding"/>
    <property type="evidence" value="ECO:0007669"/>
    <property type="project" value="UniProtKB-KW"/>
</dbReference>
<dbReference type="Proteomes" id="UP000823821">
    <property type="component" value="Unassembled WGS sequence"/>
</dbReference>
<keyword evidence="7" id="KW-0694">RNA-binding</keyword>
<comment type="catalytic activity">
    <reaction evidence="9">
        <text>S-sulfanyl-L-cysteinyl-[protein] + uridine(34) in tRNA + AH2 + ATP = 2-thiouridine(34) in tRNA + L-cysteinyl-[protein] + A + AMP + diphosphate + H(+)</text>
        <dbReference type="Rhea" id="RHEA:47032"/>
        <dbReference type="Rhea" id="RHEA-COMP:10131"/>
        <dbReference type="Rhea" id="RHEA-COMP:11726"/>
        <dbReference type="Rhea" id="RHEA-COMP:11727"/>
        <dbReference type="Rhea" id="RHEA-COMP:11728"/>
        <dbReference type="ChEBI" id="CHEBI:13193"/>
        <dbReference type="ChEBI" id="CHEBI:15378"/>
        <dbReference type="ChEBI" id="CHEBI:17499"/>
        <dbReference type="ChEBI" id="CHEBI:29950"/>
        <dbReference type="ChEBI" id="CHEBI:30616"/>
        <dbReference type="ChEBI" id="CHEBI:33019"/>
        <dbReference type="ChEBI" id="CHEBI:61963"/>
        <dbReference type="ChEBI" id="CHEBI:65315"/>
        <dbReference type="ChEBI" id="CHEBI:87170"/>
        <dbReference type="ChEBI" id="CHEBI:456215"/>
        <dbReference type="EC" id="2.8.1.13"/>
    </reaction>
</comment>
<dbReference type="InterPro" id="IPR004506">
    <property type="entry name" value="MnmA-like"/>
</dbReference>
<protein>
    <recommendedName>
        <fullName evidence="1">tRNA-uridine 2-sulfurtransferase</fullName>
        <ecNumber evidence="1">2.8.1.13</ecNumber>
    </recommendedName>
</protein>
<dbReference type="Pfam" id="PF20259">
    <property type="entry name" value="tRNA_Me_trans_M"/>
    <property type="match status" value="1"/>
</dbReference>
<comment type="caution">
    <text evidence="13">The sequence shown here is derived from an EMBL/GenBank/DDBJ whole genome shotgun (WGS) entry which is preliminary data.</text>
</comment>
<evidence type="ECO:0000256" key="2">
    <source>
        <dbReference type="ARBA" id="ARBA00022555"/>
    </source>
</evidence>
<evidence type="ECO:0000256" key="3">
    <source>
        <dbReference type="ARBA" id="ARBA00022679"/>
    </source>
</evidence>
<dbReference type="InterPro" id="IPR046885">
    <property type="entry name" value="MnmA-like_C"/>
</dbReference>
<dbReference type="PANTHER" id="PTHR11933">
    <property type="entry name" value="TRNA 5-METHYLAMINOMETHYL-2-THIOURIDYLATE -METHYLTRANSFERASE"/>
    <property type="match status" value="1"/>
</dbReference>
<dbReference type="Gene3D" id="2.40.30.10">
    <property type="entry name" value="Translation factors"/>
    <property type="match status" value="1"/>
</dbReference>
<organism evidence="13 14">
    <name type="scientific">Candidatus Desulfovibrio intestinavium</name>
    <dbReference type="NCBI Taxonomy" id="2838534"/>
    <lineage>
        <taxon>Bacteria</taxon>
        <taxon>Pseudomonadati</taxon>
        <taxon>Thermodesulfobacteriota</taxon>
        <taxon>Desulfovibrionia</taxon>
        <taxon>Desulfovibrionales</taxon>
        <taxon>Desulfovibrionaceae</taxon>
        <taxon>Desulfovibrio</taxon>
    </lineage>
</organism>
<proteinExistence type="predicted"/>
<dbReference type="InterPro" id="IPR046884">
    <property type="entry name" value="MnmA-like_central"/>
</dbReference>
<evidence type="ECO:0000259" key="11">
    <source>
        <dbReference type="Pfam" id="PF20258"/>
    </source>
</evidence>
<evidence type="ECO:0000259" key="12">
    <source>
        <dbReference type="Pfam" id="PF20259"/>
    </source>
</evidence>
<evidence type="ECO:0000256" key="8">
    <source>
        <dbReference type="ARBA" id="ARBA00023157"/>
    </source>
</evidence>
<evidence type="ECO:0000256" key="4">
    <source>
        <dbReference type="ARBA" id="ARBA00022694"/>
    </source>
</evidence>
<dbReference type="GO" id="GO:0103016">
    <property type="term" value="F:tRNA-uridine 2-sulfurtransferase activity"/>
    <property type="evidence" value="ECO:0007669"/>
    <property type="project" value="UniProtKB-EC"/>
</dbReference>
<feature type="region of interest" description="Disordered" evidence="10">
    <location>
        <begin position="46"/>
        <end position="84"/>
    </location>
</feature>
<keyword evidence="4" id="KW-0819">tRNA processing</keyword>
<dbReference type="Pfam" id="PF20258">
    <property type="entry name" value="tRNA_Me_trans_C"/>
    <property type="match status" value="1"/>
</dbReference>
<keyword evidence="2" id="KW-0820">tRNA-binding</keyword>
<dbReference type="PANTHER" id="PTHR11933:SF5">
    <property type="entry name" value="MITOCHONDRIAL TRNA-SPECIFIC 2-THIOURIDYLASE 1"/>
    <property type="match status" value="1"/>
</dbReference>
<dbReference type="InterPro" id="IPR023382">
    <property type="entry name" value="MnmA-like_central_sf"/>
</dbReference>
<evidence type="ECO:0000256" key="1">
    <source>
        <dbReference type="ARBA" id="ARBA00011949"/>
    </source>
</evidence>
<feature type="domain" description="tRNA-specific 2-thiouridylase MnmA-like C-terminal" evidence="11">
    <location>
        <begin position="364"/>
        <end position="414"/>
    </location>
</feature>
<gene>
    <name evidence="13" type="ORF">H9784_03620</name>
</gene>
<keyword evidence="5" id="KW-0547">Nucleotide-binding</keyword>
<evidence type="ECO:0000256" key="6">
    <source>
        <dbReference type="ARBA" id="ARBA00022840"/>
    </source>
</evidence>
<dbReference type="Pfam" id="PF03054">
    <property type="entry name" value="tRNA_Me_trans"/>
    <property type="match status" value="1"/>
</dbReference>
<dbReference type="EMBL" id="DWZD01000022">
    <property type="protein sequence ID" value="HJA78651.1"/>
    <property type="molecule type" value="Genomic_DNA"/>
</dbReference>
<keyword evidence="8" id="KW-1015">Disulfide bond</keyword>
<reference evidence="13" key="2">
    <citation type="submission" date="2021-04" db="EMBL/GenBank/DDBJ databases">
        <authorList>
            <person name="Gilroy R."/>
        </authorList>
    </citation>
    <scope>NUCLEOTIDE SEQUENCE</scope>
    <source>
        <strain evidence="13">5032</strain>
    </source>
</reference>
<dbReference type="EC" id="2.8.1.13" evidence="1"/>
<evidence type="ECO:0000256" key="10">
    <source>
        <dbReference type="SAM" id="MobiDB-lite"/>
    </source>
</evidence>
<accession>A0A9D2HKJ9</accession>
<name>A0A9D2HKJ9_9BACT</name>
<dbReference type="GO" id="GO:0002143">
    <property type="term" value="P:tRNA wobble position uridine thiolation"/>
    <property type="evidence" value="ECO:0007669"/>
    <property type="project" value="TreeGrafter"/>
</dbReference>
<keyword evidence="3" id="KW-0808">Transferase</keyword>
<dbReference type="Gene3D" id="2.30.30.280">
    <property type="entry name" value="Adenine nucleotide alpha hydrolases-like domains"/>
    <property type="match status" value="1"/>
</dbReference>
<evidence type="ECO:0000256" key="7">
    <source>
        <dbReference type="ARBA" id="ARBA00022884"/>
    </source>
</evidence>
<evidence type="ECO:0000313" key="14">
    <source>
        <dbReference type="Proteomes" id="UP000823821"/>
    </source>
</evidence>
<feature type="domain" description="tRNA-specific 2-thiouridylase MnmA-like central" evidence="12">
    <location>
        <begin position="281"/>
        <end position="328"/>
    </location>
</feature>
<dbReference type="InterPro" id="IPR014729">
    <property type="entry name" value="Rossmann-like_a/b/a_fold"/>
</dbReference>
<evidence type="ECO:0000256" key="5">
    <source>
        <dbReference type="ARBA" id="ARBA00022741"/>
    </source>
</evidence>